<evidence type="ECO:0000313" key="8">
    <source>
        <dbReference type="Proteomes" id="UP000185999"/>
    </source>
</evidence>
<dbReference type="PROSITE" id="PS50112">
    <property type="entry name" value="PAS"/>
    <property type="match status" value="1"/>
</dbReference>
<proteinExistence type="predicted"/>
<sequence>MSEIERLKCSLAETQQALLETQQELERIKCVRDREMAHGDLLAVRMRQLLDLLPAGVILIDKQGLVSECNPAAEDLLGEPLRGELWMRVIQRSFAPQNDDGHEISLKDGRRVSILTRAMADEPGQVVLLTDQTGTRLLQSRLSQYQRLSEMGRMMASLAHQIRTPLSAALLYASHLGADNITDPQRKKFALKVKSRLLHLEHQVQDMLLFARGETKLDDRVSIEQLFQAIDDVLDVPLAQYDADCELENLAAGYWLQCNQETLIGAILNLVNNALQAAGNDKPLRIVASVDGKNIMLRVIDAGPGMDSATIKRALEPFFTTKSHGTGLGLAVAQVVAKAHHGEFSLFSYPESGTIAQFCLPFIDNLTAAPLMTDPL</sequence>
<dbReference type="InterPro" id="IPR036890">
    <property type="entry name" value="HATPase_C_sf"/>
</dbReference>
<dbReference type="PRINTS" id="PR00344">
    <property type="entry name" value="BCTRLSENSOR"/>
</dbReference>
<dbReference type="AlphaFoldDB" id="A0A1N7JC26"/>
<comment type="catalytic activity">
    <reaction evidence="1">
        <text>ATP + protein L-histidine = ADP + protein N-phospho-L-histidine.</text>
        <dbReference type="EC" id="2.7.13.3"/>
    </reaction>
</comment>
<dbReference type="GO" id="GO:0000155">
    <property type="term" value="F:phosphorelay sensor kinase activity"/>
    <property type="evidence" value="ECO:0007669"/>
    <property type="project" value="InterPro"/>
</dbReference>
<feature type="domain" description="Histidine kinase" evidence="5">
    <location>
        <begin position="157"/>
        <end position="364"/>
    </location>
</feature>
<protein>
    <recommendedName>
        <fullName evidence="2">histidine kinase</fullName>
        <ecNumber evidence="2">2.7.13.3</ecNumber>
    </recommendedName>
</protein>
<name>A0A1N7JC26_9GAMM</name>
<dbReference type="PROSITE" id="PS50109">
    <property type="entry name" value="HIS_KIN"/>
    <property type="match status" value="1"/>
</dbReference>
<dbReference type="Gene3D" id="3.30.565.10">
    <property type="entry name" value="Histidine kinase-like ATPase, C-terminal domain"/>
    <property type="match status" value="1"/>
</dbReference>
<dbReference type="EC" id="2.7.13.3" evidence="2"/>
<dbReference type="SUPFAM" id="SSF55785">
    <property type="entry name" value="PYP-like sensor domain (PAS domain)"/>
    <property type="match status" value="1"/>
</dbReference>
<dbReference type="Gene3D" id="1.10.287.130">
    <property type="match status" value="1"/>
</dbReference>
<organism evidence="7 8">
    <name type="scientific">Neptunomonas antarctica</name>
    <dbReference type="NCBI Taxonomy" id="619304"/>
    <lineage>
        <taxon>Bacteria</taxon>
        <taxon>Pseudomonadati</taxon>
        <taxon>Pseudomonadota</taxon>
        <taxon>Gammaproteobacteria</taxon>
        <taxon>Oceanospirillales</taxon>
        <taxon>Oceanospirillaceae</taxon>
        <taxon>Neptunomonas</taxon>
    </lineage>
</organism>
<evidence type="ECO:0000313" key="7">
    <source>
        <dbReference type="EMBL" id="SIS46860.1"/>
    </source>
</evidence>
<dbReference type="InterPro" id="IPR036097">
    <property type="entry name" value="HisK_dim/P_sf"/>
</dbReference>
<keyword evidence="7" id="KW-0808">Transferase</keyword>
<keyword evidence="7" id="KW-0418">Kinase</keyword>
<dbReference type="SMART" id="SM00387">
    <property type="entry name" value="HATPase_c"/>
    <property type="match status" value="1"/>
</dbReference>
<dbReference type="InterPro" id="IPR005467">
    <property type="entry name" value="His_kinase_dom"/>
</dbReference>
<evidence type="ECO:0000259" key="6">
    <source>
        <dbReference type="PROSITE" id="PS50112"/>
    </source>
</evidence>
<evidence type="ECO:0000259" key="5">
    <source>
        <dbReference type="PROSITE" id="PS50109"/>
    </source>
</evidence>
<dbReference type="OrthoDB" id="9776727at2"/>
<dbReference type="RefSeq" id="WP_054343058.1">
    <property type="nucleotide sequence ID" value="NZ_FTOE01000001.1"/>
</dbReference>
<gene>
    <name evidence="7" type="ORF">SAMN05421760_101924</name>
</gene>
<dbReference type="Proteomes" id="UP000185999">
    <property type="component" value="Unassembled WGS sequence"/>
</dbReference>
<dbReference type="CDD" id="cd00082">
    <property type="entry name" value="HisKA"/>
    <property type="match status" value="1"/>
</dbReference>
<dbReference type="InterPro" id="IPR004358">
    <property type="entry name" value="Sig_transdc_His_kin-like_C"/>
</dbReference>
<dbReference type="Gene3D" id="3.30.450.20">
    <property type="entry name" value="PAS domain"/>
    <property type="match status" value="1"/>
</dbReference>
<dbReference type="CDD" id="cd00130">
    <property type="entry name" value="PAS"/>
    <property type="match status" value="1"/>
</dbReference>
<dbReference type="PANTHER" id="PTHR43065">
    <property type="entry name" value="SENSOR HISTIDINE KINASE"/>
    <property type="match status" value="1"/>
</dbReference>
<dbReference type="CDD" id="cd00075">
    <property type="entry name" value="HATPase"/>
    <property type="match status" value="1"/>
</dbReference>
<reference evidence="8" key="1">
    <citation type="submission" date="2017-01" db="EMBL/GenBank/DDBJ databases">
        <authorList>
            <person name="Varghese N."/>
            <person name="Submissions S."/>
        </authorList>
    </citation>
    <scope>NUCLEOTIDE SEQUENCE [LARGE SCALE GENOMIC DNA]</scope>
    <source>
        <strain evidence="8">DSM 22306</strain>
    </source>
</reference>
<feature type="coiled-coil region" evidence="4">
    <location>
        <begin position="4"/>
        <end position="31"/>
    </location>
</feature>
<keyword evidence="3" id="KW-0597">Phosphoprotein</keyword>
<keyword evidence="8" id="KW-1185">Reference proteome</keyword>
<dbReference type="Pfam" id="PF13188">
    <property type="entry name" value="PAS_8"/>
    <property type="match status" value="1"/>
</dbReference>
<dbReference type="SMART" id="SM00091">
    <property type="entry name" value="PAS"/>
    <property type="match status" value="1"/>
</dbReference>
<evidence type="ECO:0000256" key="3">
    <source>
        <dbReference type="ARBA" id="ARBA00022553"/>
    </source>
</evidence>
<dbReference type="InterPro" id="IPR000014">
    <property type="entry name" value="PAS"/>
</dbReference>
<dbReference type="InterPro" id="IPR003594">
    <property type="entry name" value="HATPase_dom"/>
</dbReference>
<evidence type="ECO:0000256" key="4">
    <source>
        <dbReference type="SAM" id="Coils"/>
    </source>
</evidence>
<dbReference type="InterPro" id="IPR003661">
    <property type="entry name" value="HisK_dim/P_dom"/>
</dbReference>
<evidence type="ECO:0000256" key="2">
    <source>
        <dbReference type="ARBA" id="ARBA00012438"/>
    </source>
</evidence>
<accession>A0A1N7JC26</accession>
<dbReference type="InterPro" id="IPR035965">
    <property type="entry name" value="PAS-like_dom_sf"/>
</dbReference>
<dbReference type="STRING" id="619304.SAMN05421760_101924"/>
<dbReference type="Pfam" id="PF00512">
    <property type="entry name" value="HisKA"/>
    <property type="match status" value="1"/>
</dbReference>
<dbReference type="SUPFAM" id="SSF55874">
    <property type="entry name" value="ATPase domain of HSP90 chaperone/DNA topoisomerase II/histidine kinase"/>
    <property type="match status" value="1"/>
</dbReference>
<dbReference type="EMBL" id="FTOE01000001">
    <property type="protein sequence ID" value="SIS46860.1"/>
    <property type="molecule type" value="Genomic_DNA"/>
</dbReference>
<dbReference type="SUPFAM" id="SSF47384">
    <property type="entry name" value="Homodimeric domain of signal transducing histidine kinase"/>
    <property type="match status" value="1"/>
</dbReference>
<dbReference type="SMART" id="SM00388">
    <property type="entry name" value="HisKA"/>
    <property type="match status" value="1"/>
</dbReference>
<evidence type="ECO:0000256" key="1">
    <source>
        <dbReference type="ARBA" id="ARBA00000085"/>
    </source>
</evidence>
<feature type="domain" description="PAS" evidence="6">
    <location>
        <begin position="42"/>
        <end position="78"/>
    </location>
</feature>
<dbReference type="Pfam" id="PF02518">
    <property type="entry name" value="HATPase_c"/>
    <property type="match status" value="1"/>
</dbReference>
<dbReference type="PANTHER" id="PTHR43065:SF29">
    <property type="entry name" value="SENSOR PROTEIN KINASE FLES"/>
    <property type="match status" value="1"/>
</dbReference>
<keyword evidence="4" id="KW-0175">Coiled coil</keyword>